<dbReference type="AlphaFoldDB" id="A0A9P0ZMF7"/>
<dbReference type="EMBL" id="CAMAPE010000048">
    <property type="protein sequence ID" value="CAH9105381.1"/>
    <property type="molecule type" value="Genomic_DNA"/>
</dbReference>
<sequence>MQMMRRKRPAAEVAGESRTDSCPTVFAGAPTTPPGAARFPSAPFGTGRWRSEPGSADPGSTVSAGSLGSSGSPNVFVFSSWTAAPTPGSRSFSAASVHLLRTRSWLICSAFGFLHRNRS</sequence>
<comment type="caution">
    <text evidence="2">The sequence shown here is derived from an EMBL/GenBank/DDBJ whole genome shotgun (WGS) entry which is preliminary data.</text>
</comment>
<name>A0A9P0ZMF7_CUSEU</name>
<organism evidence="2 3">
    <name type="scientific">Cuscuta europaea</name>
    <name type="common">European dodder</name>
    <dbReference type="NCBI Taxonomy" id="41803"/>
    <lineage>
        <taxon>Eukaryota</taxon>
        <taxon>Viridiplantae</taxon>
        <taxon>Streptophyta</taxon>
        <taxon>Embryophyta</taxon>
        <taxon>Tracheophyta</taxon>
        <taxon>Spermatophyta</taxon>
        <taxon>Magnoliopsida</taxon>
        <taxon>eudicotyledons</taxon>
        <taxon>Gunneridae</taxon>
        <taxon>Pentapetalae</taxon>
        <taxon>asterids</taxon>
        <taxon>lamiids</taxon>
        <taxon>Solanales</taxon>
        <taxon>Convolvulaceae</taxon>
        <taxon>Cuscuteae</taxon>
        <taxon>Cuscuta</taxon>
        <taxon>Cuscuta subgen. Cuscuta</taxon>
    </lineage>
</organism>
<dbReference type="Proteomes" id="UP001152484">
    <property type="component" value="Unassembled WGS sequence"/>
</dbReference>
<feature type="compositionally biased region" description="Polar residues" evidence="1">
    <location>
        <begin position="58"/>
        <end position="68"/>
    </location>
</feature>
<evidence type="ECO:0000313" key="2">
    <source>
        <dbReference type="EMBL" id="CAH9105381.1"/>
    </source>
</evidence>
<feature type="compositionally biased region" description="Low complexity" evidence="1">
    <location>
        <begin position="27"/>
        <end position="37"/>
    </location>
</feature>
<evidence type="ECO:0000313" key="3">
    <source>
        <dbReference type="Proteomes" id="UP001152484"/>
    </source>
</evidence>
<keyword evidence="3" id="KW-1185">Reference proteome</keyword>
<gene>
    <name evidence="2" type="ORF">CEURO_LOCUS16868</name>
</gene>
<evidence type="ECO:0000256" key="1">
    <source>
        <dbReference type="SAM" id="MobiDB-lite"/>
    </source>
</evidence>
<feature type="region of interest" description="Disordered" evidence="1">
    <location>
        <begin position="1"/>
        <end position="68"/>
    </location>
</feature>
<proteinExistence type="predicted"/>
<accession>A0A9P0ZMF7</accession>
<reference evidence="2" key="1">
    <citation type="submission" date="2022-07" db="EMBL/GenBank/DDBJ databases">
        <authorList>
            <person name="Macas J."/>
            <person name="Novak P."/>
            <person name="Neumann P."/>
        </authorList>
    </citation>
    <scope>NUCLEOTIDE SEQUENCE</scope>
</reference>
<protein>
    <submittedName>
        <fullName evidence="2">Uncharacterized protein</fullName>
    </submittedName>
</protein>